<dbReference type="EMBL" id="JANPWZ010002050">
    <property type="protein sequence ID" value="KAJ3561547.1"/>
    <property type="molecule type" value="Genomic_DNA"/>
</dbReference>
<proteinExistence type="predicted"/>
<gene>
    <name evidence="2" type="ORF">NPX13_g8904</name>
</gene>
<reference evidence="2" key="1">
    <citation type="submission" date="2022-07" db="EMBL/GenBank/DDBJ databases">
        <title>Genome Sequence of Xylaria arbuscula.</title>
        <authorList>
            <person name="Buettner E."/>
        </authorList>
    </citation>
    <scope>NUCLEOTIDE SEQUENCE</scope>
    <source>
        <strain evidence="2">VT107</strain>
    </source>
</reference>
<dbReference type="AlphaFoldDB" id="A0A9W8N7T4"/>
<sequence length="68" mass="7203">MAETNGVVVDAGGHPAPSSNDEFWIFGYGSLIWKPPPHYGKVDILFNLSERVGSARPPTSSSDGECPG</sequence>
<evidence type="ECO:0000256" key="1">
    <source>
        <dbReference type="ARBA" id="ARBA00023239"/>
    </source>
</evidence>
<keyword evidence="3" id="KW-1185">Reference proteome</keyword>
<evidence type="ECO:0008006" key="4">
    <source>
        <dbReference type="Google" id="ProtNLM"/>
    </source>
</evidence>
<dbReference type="GO" id="GO:0006751">
    <property type="term" value="P:glutathione catabolic process"/>
    <property type="evidence" value="ECO:0007669"/>
    <property type="project" value="InterPro"/>
</dbReference>
<keyword evidence="1" id="KW-0456">Lyase</keyword>
<comment type="caution">
    <text evidence="2">The sequence shown here is derived from an EMBL/GenBank/DDBJ whole genome shotgun (WGS) entry which is preliminary data.</text>
</comment>
<dbReference type="Pfam" id="PF04752">
    <property type="entry name" value="ChaC"/>
    <property type="match status" value="1"/>
</dbReference>
<evidence type="ECO:0000313" key="2">
    <source>
        <dbReference type="EMBL" id="KAJ3561547.1"/>
    </source>
</evidence>
<organism evidence="2 3">
    <name type="scientific">Xylaria arbuscula</name>
    <dbReference type="NCBI Taxonomy" id="114810"/>
    <lineage>
        <taxon>Eukaryota</taxon>
        <taxon>Fungi</taxon>
        <taxon>Dikarya</taxon>
        <taxon>Ascomycota</taxon>
        <taxon>Pezizomycotina</taxon>
        <taxon>Sordariomycetes</taxon>
        <taxon>Xylariomycetidae</taxon>
        <taxon>Xylariales</taxon>
        <taxon>Xylariaceae</taxon>
        <taxon>Xylaria</taxon>
    </lineage>
</organism>
<dbReference type="GO" id="GO:0061928">
    <property type="term" value="F:glutathione specific gamma-glutamylcyclotransferase activity"/>
    <property type="evidence" value="ECO:0007669"/>
    <property type="project" value="InterPro"/>
</dbReference>
<name>A0A9W8N7T4_9PEZI</name>
<protein>
    <recommendedName>
        <fullName evidence="4">Glutathione-specific gamma-glutamylcyclotransferase</fullName>
    </recommendedName>
</protein>
<dbReference type="Proteomes" id="UP001148614">
    <property type="component" value="Unassembled WGS sequence"/>
</dbReference>
<evidence type="ECO:0000313" key="3">
    <source>
        <dbReference type="Proteomes" id="UP001148614"/>
    </source>
</evidence>
<dbReference type="InterPro" id="IPR006840">
    <property type="entry name" value="ChaC"/>
</dbReference>
<accession>A0A9W8N7T4</accession>